<gene>
    <name evidence="2" type="ORF">TICRE_24940</name>
</gene>
<dbReference type="OrthoDB" id="9796485at2"/>
<evidence type="ECO:0000313" key="2">
    <source>
        <dbReference type="EMBL" id="OLS01455.1"/>
    </source>
</evidence>
<name>A0A1U7M2F0_TISCR</name>
<proteinExistence type="predicted"/>
<dbReference type="InterPro" id="IPR000868">
    <property type="entry name" value="Isochorismatase-like_dom"/>
</dbReference>
<dbReference type="InterPro" id="IPR036380">
    <property type="entry name" value="Isochorismatase-like_sf"/>
</dbReference>
<evidence type="ECO:0000259" key="1">
    <source>
        <dbReference type="Pfam" id="PF00857"/>
    </source>
</evidence>
<comment type="caution">
    <text evidence="2">The sequence shown here is derived from an EMBL/GenBank/DDBJ whole genome shotgun (WGS) entry which is preliminary data.</text>
</comment>
<dbReference type="Proteomes" id="UP000186112">
    <property type="component" value="Unassembled WGS sequence"/>
</dbReference>
<accession>A0A1U7M2F0</accession>
<keyword evidence="3" id="KW-1185">Reference proteome</keyword>
<reference evidence="2 3" key="1">
    <citation type="submission" date="2016-02" db="EMBL/GenBank/DDBJ databases">
        <title>Genome sequence of Tissierella creatinophila DSM 6911.</title>
        <authorList>
            <person name="Poehlein A."/>
            <person name="Daniel R."/>
        </authorList>
    </citation>
    <scope>NUCLEOTIDE SEQUENCE [LARGE SCALE GENOMIC DNA]</scope>
    <source>
        <strain evidence="2 3">DSM 6911</strain>
    </source>
</reference>
<sequence>MLFIIDMQNDFLDQKRGKMSVKDADVLVPRVLEKIEQYEAKKDKIFYTLNIHEDMKDDNRSDEEKKWGQSIYHLLKEKLEKHTPLKKIYYGITPEKASWIKEEYKDKKDYVEKIEIVGVETHICVLSNAIVIQNMFPDSKIIIDSSLCTSNDLKLHQSALEIMRGLKMEIL</sequence>
<dbReference type="RefSeq" id="WP_075728575.1">
    <property type="nucleotide sequence ID" value="NZ_LTDM01000066.1"/>
</dbReference>
<dbReference type="AlphaFoldDB" id="A0A1U7M2F0"/>
<dbReference type="SUPFAM" id="SSF52499">
    <property type="entry name" value="Isochorismatase-like hydrolases"/>
    <property type="match status" value="1"/>
</dbReference>
<feature type="domain" description="Isochorismatase-like" evidence="1">
    <location>
        <begin position="1"/>
        <end position="164"/>
    </location>
</feature>
<evidence type="ECO:0000313" key="3">
    <source>
        <dbReference type="Proteomes" id="UP000186112"/>
    </source>
</evidence>
<dbReference type="Gene3D" id="3.40.50.850">
    <property type="entry name" value="Isochorismatase-like"/>
    <property type="match status" value="1"/>
</dbReference>
<dbReference type="EMBL" id="LTDM01000066">
    <property type="protein sequence ID" value="OLS01455.1"/>
    <property type="molecule type" value="Genomic_DNA"/>
</dbReference>
<protein>
    <submittedName>
        <fullName evidence="2">Isochorismatase family protein</fullName>
    </submittedName>
</protein>
<dbReference type="Pfam" id="PF00857">
    <property type="entry name" value="Isochorismatase"/>
    <property type="match status" value="1"/>
</dbReference>
<organism evidence="2 3">
    <name type="scientific">Tissierella creatinophila DSM 6911</name>
    <dbReference type="NCBI Taxonomy" id="1123403"/>
    <lineage>
        <taxon>Bacteria</taxon>
        <taxon>Bacillati</taxon>
        <taxon>Bacillota</taxon>
        <taxon>Tissierellia</taxon>
        <taxon>Tissierellales</taxon>
        <taxon>Tissierellaceae</taxon>
        <taxon>Tissierella</taxon>
    </lineage>
</organism>